<evidence type="ECO:0000256" key="1">
    <source>
        <dbReference type="SAM" id="MobiDB-lite"/>
    </source>
</evidence>
<reference evidence="3 4" key="1">
    <citation type="submission" date="2023-07" db="EMBL/GenBank/DDBJ databases">
        <title>Sequencing the genomes of 1000 actinobacteria strains.</title>
        <authorList>
            <person name="Klenk H.-P."/>
        </authorList>
    </citation>
    <scope>NUCLEOTIDE SEQUENCE [LARGE SCALE GENOMIC DNA]</scope>
    <source>
        <strain evidence="3 4">GD13</strain>
    </source>
</reference>
<feature type="transmembrane region" description="Helical" evidence="2">
    <location>
        <begin position="81"/>
        <end position="104"/>
    </location>
</feature>
<keyword evidence="4" id="KW-1185">Reference proteome</keyword>
<keyword evidence="2" id="KW-1133">Transmembrane helix</keyword>
<feature type="transmembrane region" description="Helical" evidence="2">
    <location>
        <begin position="6"/>
        <end position="27"/>
    </location>
</feature>
<name>A0ABT9NRE4_9ACTN</name>
<proteinExistence type="predicted"/>
<accession>A0ABT9NRE4</accession>
<feature type="region of interest" description="Disordered" evidence="1">
    <location>
        <begin position="126"/>
        <end position="155"/>
    </location>
</feature>
<dbReference type="PANTHER" id="PTHR35335">
    <property type="entry name" value="UPF0716 PROTEIN FXSA"/>
    <property type="match status" value="1"/>
</dbReference>
<dbReference type="Pfam" id="PF04186">
    <property type="entry name" value="FxsA"/>
    <property type="match status" value="1"/>
</dbReference>
<protein>
    <submittedName>
        <fullName evidence="3">UPF0716 protein FxsA</fullName>
    </submittedName>
</protein>
<sequence length="155" mass="15826">MTRGPRLVLAGLLGLLLLELVVVVVLVQQIGVGWTLLGLVATSIIGVIVVRRAGTRALGELGAAVRSGQPPGTDLADAGGVVLAGMLLVLPGFVGDVLGAALLLRPVRVAARRLLGRVAASLTLGRPSSAHGAPTRRRPGHEDVVRGEVVDPPVE</sequence>
<dbReference type="InterPro" id="IPR007313">
    <property type="entry name" value="FxsA"/>
</dbReference>
<organism evidence="3 4">
    <name type="scientific">Nocardioides massiliensis</name>
    <dbReference type="NCBI Taxonomy" id="1325935"/>
    <lineage>
        <taxon>Bacteria</taxon>
        <taxon>Bacillati</taxon>
        <taxon>Actinomycetota</taxon>
        <taxon>Actinomycetes</taxon>
        <taxon>Propionibacteriales</taxon>
        <taxon>Nocardioidaceae</taxon>
        <taxon>Nocardioides</taxon>
    </lineage>
</organism>
<dbReference type="PANTHER" id="PTHR35335:SF1">
    <property type="entry name" value="UPF0716 PROTEIN FXSA"/>
    <property type="match status" value="1"/>
</dbReference>
<evidence type="ECO:0000313" key="3">
    <source>
        <dbReference type="EMBL" id="MDP9823001.1"/>
    </source>
</evidence>
<comment type="caution">
    <text evidence="3">The sequence shown here is derived from an EMBL/GenBank/DDBJ whole genome shotgun (WGS) entry which is preliminary data.</text>
</comment>
<keyword evidence="2" id="KW-0472">Membrane</keyword>
<keyword evidence="2" id="KW-0812">Transmembrane</keyword>
<evidence type="ECO:0000313" key="4">
    <source>
        <dbReference type="Proteomes" id="UP001240447"/>
    </source>
</evidence>
<evidence type="ECO:0000256" key="2">
    <source>
        <dbReference type="SAM" id="Phobius"/>
    </source>
</evidence>
<dbReference type="NCBIfam" id="NF008528">
    <property type="entry name" value="PRK11463.1-2"/>
    <property type="match status" value="1"/>
</dbReference>
<dbReference type="RefSeq" id="WP_068118077.1">
    <property type="nucleotide sequence ID" value="NZ_CCXJ01000118.1"/>
</dbReference>
<feature type="compositionally biased region" description="Basic and acidic residues" evidence="1">
    <location>
        <begin position="140"/>
        <end position="149"/>
    </location>
</feature>
<feature type="transmembrane region" description="Helical" evidence="2">
    <location>
        <begin position="34"/>
        <end position="53"/>
    </location>
</feature>
<gene>
    <name evidence="3" type="ORF">J2S59_002810</name>
</gene>
<dbReference type="Proteomes" id="UP001240447">
    <property type="component" value="Unassembled WGS sequence"/>
</dbReference>
<dbReference type="EMBL" id="JAUSQM010000001">
    <property type="protein sequence ID" value="MDP9823001.1"/>
    <property type="molecule type" value="Genomic_DNA"/>
</dbReference>